<dbReference type="Pfam" id="PF13385">
    <property type="entry name" value="Laminin_G_3"/>
    <property type="match status" value="1"/>
</dbReference>
<feature type="signal peptide" evidence="2">
    <location>
        <begin position="1"/>
        <end position="19"/>
    </location>
</feature>
<keyword evidence="2" id="KW-0732">Signal</keyword>
<name>A0A7S0AFF3_9DINO</name>
<evidence type="ECO:0000313" key="3">
    <source>
        <dbReference type="EMBL" id="CAD8362056.1"/>
    </source>
</evidence>
<feature type="transmembrane region" description="Helical" evidence="1">
    <location>
        <begin position="516"/>
        <end position="537"/>
    </location>
</feature>
<gene>
    <name evidence="3" type="ORF">PBAH0796_LOCUS15689</name>
</gene>
<proteinExistence type="predicted"/>
<accession>A0A7S0AFF3</accession>
<feature type="transmembrane region" description="Helical" evidence="1">
    <location>
        <begin position="558"/>
        <end position="580"/>
    </location>
</feature>
<sequence>MASGLPPLVLSVLFPASHAACGCFATCPACVQGTGCVQCDDTDSCCGDDQLYAQYGHPGGEGDCAAEGAPCCTDRNCAGNLRCSGRRCVAPATANTCTCADGTPATGAACTADNAAICADCNPGFTLDDGVCRATCACPAGFTSCMRGGPPFCDRSSDCLGDALCGHAQDGMADCVRPCQDTVRLEQACSAQPYCSSGNDLHSTAGPCDLYTSVEWTNTCSCIDTIKVSHGCVMEVASGAHGSGTVWGPFPHDIAVEPEGIGYDTIRSIRVYPQVTWPTGLVRLYKCDEGSGALVRDSSGSGVDATMYGAMAGSGNTWQQQSVNGMQRTVMYFDMNGYVTASASGLPGGSAARTIVAWVRPLRGGGNGPFGYGKGECNGAYYAWISGESLSLDQWCQEEGVNPVLANFEERWYHLAFTYDGDINAAYVDGRLHVQGAPDARPNTQVGGDAQVVMGGNPALSADYKGWIADFAIFNRALSEPEIASIYQLPSGHGRDGREDGTHSEPPHLGGFAPCYVLWPLAIGFGLVTCKTLENALSKTVDMAALAKVEECWGKQKCWGFIIFLVCIVFHFLCAVWLGWLWVPTFAGPCIVLGVVLPLCFCACGDKNLNARREEIKRHPPGPPEPPATPAVDPAMEPAIAAKEEAPGGGYPELQGTWLPTRHEQWTRPHQARDRRTVETWDDRGRCAYQTQGDRGEIVVTSKKVNPRTGLAEYHCKGISGGSARCPQLVRRANADGTHSWDLGANGTEHWNLVVEDNAEENLIGVPQRDPN</sequence>
<evidence type="ECO:0000256" key="2">
    <source>
        <dbReference type="SAM" id="SignalP"/>
    </source>
</evidence>
<protein>
    <recommendedName>
        <fullName evidence="4">LamG-like jellyroll fold domain-containing protein</fullName>
    </recommendedName>
</protein>
<feature type="transmembrane region" description="Helical" evidence="1">
    <location>
        <begin position="586"/>
        <end position="604"/>
    </location>
</feature>
<reference evidence="3" key="1">
    <citation type="submission" date="2021-01" db="EMBL/GenBank/DDBJ databases">
        <authorList>
            <person name="Corre E."/>
            <person name="Pelletier E."/>
            <person name="Niang G."/>
            <person name="Scheremetjew M."/>
            <person name="Finn R."/>
            <person name="Kale V."/>
            <person name="Holt S."/>
            <person name="Cochrane G."/>
            <person name="Meng A."/>
            <person name="Brown T."/>
            <person name="Cohen L."/>
        </authorList>
    </citation>
    <scope>NUCLEOTIDE SEQUENCE</scope>
    <source>
        <strain evidence="3">Pbaha01</strain>
    </source>
</reference>
<evidence type="ECO:0008006" key="4">
    <source>
        <dbReference type="Google" id="ProtNLM"/>
    </source>
</evidence>
<dbReference type="SUPFAM" id="SSF49899">
    <property type="entry name" value="Concanavalin A-like lectins/glucanases"/>
    <property type="match status" value="1"/>
</dbReference>
<feature type="chain" id="PRO_5030572127" description="LamG-like jellyroll fold domain-containing protein" evidence="2">
    <location>
        <begin position="20"/>
        <end position="772"/>
    </location>
</feature>
<organism evidence="3">
    <name type="scientific">Pyrodinium bahamense</name>
    <dbReference type="NCBI Taxonomy" id="73915"/>
    <lineage>
        <taxon>Eukaryota</taxon>
        <taxon>Sar</taxon>
        <taxon>Alveolata</taxon>
        <taxon>Dinophyceae</taxon>
        <taxon>Gonyaulacales</taxon>
        <taxon>Pyrocystaceae</taxon>
        <taxon>Pyrodinium</taxon>
    </lineage>
</organism>
<dbReference type="AlphaFoldDB" id="A0A7S0AFF3"/>
<dbReference type="InterPro" id="IPR013320">
    <property type="entry name" value="ConA-like_dom_sf"/>
</dbReference>
<keyword evidence="1" id="KW-0812">Transmembrane</keyword>
<dbReference type="Gene3D" id="2.60.120.200">
    <property type="match status" value="1"/>
</dbReference>
<evidence type="ECO:0000256" key="1">
    <source>
        <dbReference type="SAM" id="Phobius"/>
    </source>
</evidence>
<keyword evidence="1" id="KW-1133">Transmembrane helix</keyword>
<keyword evidence="1" id="KW-0472">Membrane</keyword>
<dbReference type="EMBL" id="HBEG01025776">
    <property type="protein sequence ID" value="CAD8362056.1"/>
    <property type="molecule type" value="Transcribed_RNA"/>
</dbReference>